<accession>A0A6J7ECF7</accession>
<protein>
    <submittedName>
        <fullName evidence="1">Unannotated protein</fullName>
    </submittedName>
</protein>
<reference evidence="1" key="1">
    <citation type="submission" date="2020-05" db="EMBL/GenBank/DDBJ databases">
        <authorList>
            <person name="Chiriac C."/>
            <person name="Salcher M."/>
            <person name="Ghai R."/>
            <person name="Kavagutti S V."/>
        </authorList>
    </citation>
    <scope>NUCLEOTIDE SEQUENCE</scope>
</reference>
<dbReference type="AlphaFoldDB" id="A0A6J7ECF7"/>
<sequence length="137" mass="14284">MSQGAEGPASRLGVSAGQVVLEFGVDSDVDQSLREAIAQITGEALVDDTYGDVVDVVLVWWRDGDGDLTDTLVDALTLLVDGGVVWIITPKAGRDGHVEPYDIADAAVSAGLSQTSSISAAPEWSGTRLMTSKGSRH</sequence>
<gene>
    <name evidence="1" type="ORF">UFOPK3401_01364</name>
</gene>
<dbReference type="InterPro" id="IPR021412">
    <property type="entry name" value="DUF3052"/>
</dbReference>
<organism evidence="1">
    <name type="scientific">freshwater metagenome</name>
    <dbReference type="NCBI Taxonomy" id="449393"/>
    <lineage>
        <taxon>unclassified sequences</taxon>
        <taxon>metagenomes</taxon>
        <taxon>ecological metagenomes</taxon>
    </lineage>
</organism>
<evidence type="ECO:0000313" key="1">
    <source>
        <dbReference type="EMBL" id="CAB4880011.1"/>
    </source>
</evidence>
<proteinExistence type="predicted"/>
<dbReference type="Pfam" id="PF11253">
    <property type="entry name" value="DUF3052"/>
    <property type="match status" value="1"/>
</dbReference>
<dbReference type="EMBL" id="CAFBLM010000083">
    <property type="protein sequence ID" value="CAB4880011.1"/>
    <property type="molecule type" value="Genomic_DNA"/>
</dbReference>
<name>A0A6J7ECF7_9ZZZZ</name>